<proteinExistence type="predicted"/>
<sequence>MKKLVFLLVAVGAMFTSCDPMEDIYDDLDSVENPIVGSTEYTLTDDDYAIYAKELDSVNYFQSEDQFKELIPGFLSDTYPFWGKGSSVFVTYDLYKSNSIKSTTAYTVTEDDYATLGFTHGNFDSSGDMTTLLMYKYPDAGRGDLVELTYLYYESGSTTERTNSFVLLDSWEMILEFTYDDYIAMDQSYANFTNEDVAEYNISIYLKSLYPYAMAGDTVVTMYELYVSGADNEMNLVPYTFDGTSWNAISSVIASTLQFGHDGTTWVPDNTITYTLVATDYEYMSTQLITTPEFEDPADSMGYYKNFDRREGNSAYWSLEMIETAMAILLDNNDPTAEDGQKYLLTYDIYNGTNTTESMSMIKTDGAWELNE</sequence>
<protein>
    <submittedName>
        <fullName evidence="1">Uncharacterized protein</fullName>
    </submittedName>
</protein>
<dbReference type="Proteomes" id="UP000319209">
    <property type="component" value="Chromosome"/>
</dbReference>
<organism evidence="1 2">
    <name type="scientific">Formosa sediminum</name>
    <dbReference type="NCBI Taxonomy" id="2594004"/>
    <lineage>
        <taxon>Bacteria</taxon>
        <taxon>Pseudomonadati</taxon>
        <taxon>Bacteroidota</taxon>
        <taxon>Flavobacteriia</taxon>
        <taxon>Flavobacteriales</taxon>
        <taxon>Flavobacteriaceae</taxon>
        <taxon>Formosa</taxon>
    </lineage>
</organism>
<name>A0A516GPH1_9FLAO</name>
<dbReference type="RefSeq" id="WP_143380325.1">
    <property type="nucleotide sequence ID" value="NZ_CP041637.1"/>
</dbReference>
<reference evidence="1 2" key="1">
    <citation type="submission" date="2019-07" db="EMBL/GenBank/DDBJ databases">
        <title>Genome sequencing for Formosa sp. PS13.</title>
        <authorList>
            <person name="Park S.-J."/>
        </authorList>
    </citation>
    <scope>NUCLEOTIDE SEQUENCE [LARGE SCALE GENOMIC DNA]</scope>
    <source>
        <strain evidence="1 2">PS13</strain>
    </source>
</reference>
<gene>
    <name evidence="1" type="ORF">FNB79_05325</name>
</gene>
<dbReference type="KEGG" id="fop:FNB79_05325"/>
<dbReference type="PROSITE" id="PS51257">
    <property type="entry name" value="PROKAR_LIPOPROTEIN"/>
    <property type="match status" value="1"/>
</dbReference>
<accession>A0A516GPH1</accession>
<keyword evidence="2" id="KW-1185">Reference proteome</keyword>
<dbReference type="AlphaFoldDB" id="A0A516GPH1"/>
<dbReference type="EMBL" id="CP041637">
    <property type="protein sequence ID" value="QDO93421.1"/>
    <property type="molecule type" value="Genomic_DNA"/>
</dbReference>
<evidence type="ECO:0000313" key="1">
    <source>
        <dbReference type="EMBL" id="QDO93421.1"/>
    </source>
</evidence>
<evidence type="ECO:0000313" key="2">
    <source>
        <dbReference type="Proteomes" id="UP000319209"/>
    </source>
</evidence>
<dbReference type="OrthoDB" id="1013052at2"/>